<feature type="non-terminal residue" evidence="5">
    <location>
        <position position="1"/>
    </location>
</feature>
<keyword evidence="2" id="KW-0479">Metal-binding</keyword>
<evidence type="ECO:0000259" key="4">
    <source>
        <dbReference type="PROSITE" id="PS51891"/>
    </source>
</evidence>
<dbReference type="GO" id="GO:0046872">
    <property type="term" value="F:metal ion binding"/>
    <property type="evidence" value="ECO:0007669"/>
    <property type="project" value="UniProtKB-KW"/>
</dbReference>
<evidence type="ECO:0000256" key="3">
    <source>
        <dbReference type="ARBA" id="ARBA00022833"/>
    </source>
</evidence>
<organism evidence="5 6">
    <name type="scientific">Apiospora kogelbergensis</name>
    <dbReference type="NCBI Taxonomy" id="1337665"/>
    <lineage>
        <taxon>Eukaryota</taxon>
        <taxon>Fungi</taxon>
        <taxon>Dikarya</taxon>
        <taxon>Ascomycota</taxon>
        <taxon>Pezizomycotina</taxon>
        <taxon>Sordariomycetes</taxon>
        <taxon>Xylariomycetidae</taxon>
        <taxon>Amphisphaeriales</taxon>
        <taxon>Apiosporaceae</taxon>
        <taxon>Apiospora</taxon>
    </lineage>
</organism>
<evidence type="ECO:0000313" key="6">
    <source>
        <dbReference type="Proteomes" id="UP001392437"/>
    </source>
</evidence>
<dbReference type="SUPFAM" id="SSF51316">
    <property type="entry name" value="Mss4-like"/>
    <property type="match status" value="1"/>
</dbReference>
<gene>
    <name evidence="5" type="ORF">PG999_009416</name>
</gene>
<keyword evidence="6" id="KW-1185">Reference proteome</keyword>
<name>A0AAW0QKP4_9PEZI</name>
<dbReference type="EMBL" id="JAQQWP010000008">
    <property type="protein sequence ID" value="KAK8106057.1"/>
    <property type="molecule type" value="Genomic_DNA"/>
</dbReference>
<reference evidence="5 6" key="1">
    <citation type="submission" date="2023-01" db="EMBL/GenBank/DDBJ databases">
        <title>Analysis of 21 Apiospora genomes using comparative genomics revels a genus with tremendous synthesis potential of carbohydrate active enzymes and secondary metabolites.</title>
        <authorList>
            <person name="Sorensen T."/>
        </authorList>
    </citation>
    <scope>NUCLEOTIDE SEQUENCE [LARGE SCALE GENOMIC DNA]</scope>
    <source>
        <strain evidence="5 6">CBS 117206</strain>
    </source>
</reference>
<keyword evidence="3" id="KW-0862">Zinc</keyword>
<dbReference type="Pfam" id="PF04828">
    <property type="entry name" value="GFA"/>
    <property type="match status" value="1"/>
</dbReference>
<evidence type="ECO:0000256" key="1">
    <source>
        <dbReference type="ARBA" id="ARBA00005495"/>
    </source>
</evidence>
<accession>A0AAW0QKP4</accession>
<dbReference type="PANTHER" id="PTHR28620:SF1">
    <property type="entry name" value="CENP-V_GFA DOMAIN-CONTAINING PROTEIN"/>
    <property type="match status" value="1"/>
</dbReference>
<dbReference type="InterPro" id="IPR052355">
    <property type="entry name" value="CENP-V-like"/>
</dbReference>
<feature type="domain" description="CENP-V/GFA" evidence="4">
    <location>
        <begin position="89"/>
        <end position="197"/>
    </location>
</feature>
<comment type="caution">
    <text evidence="5">The sequence shown here is derived from an EMBL/GenBank/DDBJ whole genome shotgun (WGS) entry which is preliminary data.</text>
</comment>
<protein>
    <recommendedName>
        <fullName evidence="4">CENP-V/GFA domain-containing protein</fullName>
    </recommendedName>
</protein>
<dbReference type="Gene3D" id="2.170.150.70">
    <property type="match status" value="1"/>
</dbReference>
<dbReference type="InterPro" id="IPR006913">
    <property type="entry name" value="CENP-V/GFA"/>
</dbReference>
<dbReference type="GO" id="GO:0016846">
    <property type="term" value="F:carbon-sulfur lyase activity"/>
    <property type="evidence" value="ECO:0007669"/>
    <property type="project" value="InterPro"/>
</dbReference>
<sequence length="197" mass="21201">FGGMAQFCPTCGTSLLASGFLYDPQPGDEPLFALNARAIQDLIIYHLERRPIELTPTSSFDGASLPPAYDPPPFIGPEPEANIGGGKIYHGSCHCGAVTFALKSQSLNSSYSSGMAECNCSICSRLGVAWLYPRANQTVMNGQDHLTYYIMGSGMLAKGFCEICGVPIDNKFQELNSSETSRLSSRNQSFYATSKDG</sequence>
<dbReference type="Proteomes" id="UP001392437">
    <property type="component" value="Unassembled WGS sequence"/>
</dbReference>
<evidence type="ECO:0000313" key="5">
    <source>
        <dbReference type="EMBL" id="KAK8106057.1"/>
    </source>
</evidence>
<dbReference type="PROSITE" id="PS51891">
    <property type="entry name" value="CENP_V_GFA"/>
    <property type="match status" value="1"/>
</dbReference>
<comment type="similarity">
    <text evidence="1">Belongs to the Gfa family.</text>
</comment>
<dbReference type="AlphaFoldDB" id="A0AAW0QKP4"/>
<evidence type="ECO:0000256" key="2">
    <source>
        <dbReference type="ARBA" id="ARBA00022723"/>
    </source>
</evidence>
<dbReference type="InterPro" id="IPR011057">
    <property type="entry name" value="Mss4-like_sf"/>
</dbReference>
<proteinExistence type="inferred from homology"/>
<dbReference type="PANTHER" id="PTHR28620">
    <property type="entry name" value="CENTROMERE PROTEIN V"/>
    <property type="match status" value="1"/>
</dbReference>